<keyword evidence="4" id="KW-1185">Reference proteome</keyword>
<evidence type="ECO:0000256" key="1">
    <source>
        <dbReference type="SAM" id="MobiDB-lite"/>
    </source>
</evidence>
<proteinExistence type="predicted"/>
<feature type="region of interest" description="Disordered" evidence="1">
    <location>
        <begin position="70"/>
        <end position="94"/>
    </location>
</feature>
<feature type="compositionally biased region" description="Pro residues" evidence="1">
    <location>
        <begin position="72"/>
        <end position="86"/>
    </location>
</feature>
<accession>A0A9P7Q8X8</accession>
<keyword evidence="2" id="KW-0732">Signal</keyword>
<comment type="caution">
    <text evidence="3">The sequence shown here is derived from an EMBL/GenBank/DDBJ whole genome shotgun (WGS) entry which is preliminary data.</text>
</comment>
<evidence type="ECO:0000313" key="3">
    <source>
        <dbReference type="EMBL" id="KAG6122567.1"/>
    </source>
</evidence>
<evidence type="ECO:0000256" key="2">
    <source>
        <dbReference type="SAM" id="SignalP"/>
    </source>
</evidence>
<dbReference type="EMBL" id="SRQM01000018">
    <property type="protein sequence ID" value="KAG6122567.1"/>
    <property type="molecule type" value="Genomic_DNA"/>
</dbReference>
<name>A0A9P7Q8X8_9HYPO</name>
<reference evidence="3 4" key="1">
    <citation type="journal article" date="2020" name="bioRxiv">
        <title>Whole genome comparisons of ergot fungi reveals the divergence and evolution of species within the genus Claviceps are the result of varying mechanisms driving genome evolution and host range expansion.</title>
        <authorList>
            <person name="Wyka S.A."/>
            <person name="Mondo S.J."/>
            <person name="Liu M."/>
            <person name="Dettman J."/>
            <person name="Nalam V."/>
            <person name="Broders K.D."/>
        </authorList>
    </citation>
    <scope>NUCLEOTIDE SEQUENCE [LARGE SCALE GENOMIC DNA]</scope>
    <source>
        <strain evidence="3 4">LM576</strain>
    </source>
</reference>
<evidence type="ECO:0000313" key="4">
    <source>
        <dbReference type="Proteomes" id="UP000732380"/>
    </source>
</evidence>
<dbReference type="Proteomes" id="UP000732380">
    <property type="component" value="Unassembled WGS sequence"/>
</dbReference>
<protein>
    <submittedName>
        <fullName evidence="3">Uncharacterized protein</fullName>
    </submittedName>
</protein>
<organism evidence="3 4">
    <name type="scientific">Claviceps humidiphila</name>
    <dbReference type="NCBI Taxonomy" id="1294629"/>
    <lineage>
        <taxon>Eukaryota</taxon>
        <taxon>Fungi</taxon>
        <taxon>Dikarya</taxon>
        <taxon>Ascomycota</taxon>
        <taxon>Pezizomycotina</taxon>
        <taxon>Sordariomycetes</taxon>
        <taxon>Hypocreomycetidae</taxon>
        <taxon>Hypocreales</taxon>
        <taxon>Clavicipitaceae</taxon>
        <taxon>Claviceps</taxon>
    </lineage>
</organism>
<feature type="chain" id="PRO_5040242641" evidence="2">
    <location>
        <begin position="17"/>
        <end position="94"/>
    </location>
</feature>
<dbReference type="AlphaFoldDB" id="A0A9P7Q8X8"/>
<sequence length="94" mass="9758">MRFSLVISALASLALADLSQRDTKGTESTKVAAGHPDKVAGGPPPCCSAVRTQGVLICTCYKFSPCCKQHPAPEPPTPEHPAPEPSAPEHTAPV</sequence>
<gene>
    <name evidence="3" type="ORF">E4U13_001911</name>
</gene>
<feature type="signal peptide" evidence="2">
    <location>
        <begin position="1"/>
        <end position="16"/>
    </location>
</feature>